<proteinExistence type="predicted"/>
<accession>A0A1F5Y0H2</accession>
<reference evidence="1 2" key="1">
    <citation type="journal article" date="2016" name="Nat. Commun.">
        <title>Thousands of microbial genomes shed light on interconnected biogeochemical processes in an aquifer system.</title>
        <authorList>
            <person name="Anantharaman K."/>
            <person name="Brown C.T."/>
            <person name="Hug L.A."/>
            <person name="Sharon I."/>
            <person name="Castelle C.J."/>
            <person name="Probst A.J."/>
            <person name="Thomas B.C."/>
            <person name="Singh A."/>
            <person name="Wilkins M.J."/>
            <person name="Karaoz U."/>
            <person name="Brodie E.L."/>
            <person name="Williams K.H."/>
            <person name="Hubbard S.S."/>
            <person name="Banfield J.F."/>
        </authorList>
    </citation>
    <scope>NUCLEOTIDE SEQUENCE [LARGE SCALE GENOMIC DNA]</scope>
</reference>
<dbReference type="Proteomes" id="UP000178894">
    <property type="component" value="Unassembled WGS sequence"/>
</dbReference>
<evidence type="ECO:0000313" key="1">
    <source>
        <dbReference type="EMBL" id="OGF93580.1"/>
    </source>
</evidence>
<dbReference type="AlphaFoldDB" id="A0A1F5Y0H2"/>
<sequence>MLDADSLVLPRIFSKKSKNFASTWLKLAKKEIKKEARINFSFFSAKEKKTRLALVKILFWSEV</sequence>
<gene>
    <name evidence="1" type="ORF">A3G54_03275</name>
</gene>
<organism evidence="1 2">
    <name type="scientific">Candidatus Giovannonibacteria bacterium RIFCSPLOWO2_12_FULL_44_15</name>
    <dbReference type="NCBI Taxonomy" id="1798364"/>
    <lineage>
        <taxon>Bacteria</taxon>
        <taxon>Candidatus Giovannoniibacteriota</taxon>
    </lineage>
</organism>
<name>A0A1F5Y0H2_9BACT</name>
<evidence type="ECO:0000313" key="2">
    <source>
        <dbReference type="Proteomes" id="UP000178894"/>
    </source>
</evidence>
<protein>
    <submittedName>
        <fullName evidence="1">Uncharacterized protein</fullName>
    </submittedName>
</protein>
<dbReference type="EMBL" id="MFIQ01000012">
    <property type="protein sequence ID" value="OGF93580.1"/>
    <property type="molecule type" value="Genomic_DNA"/>
</dbReference>
<dbReference type="STRING" id="1798364.A3G54_03275"/>
<comment type="caution">
    <text evidence="1">The sequence shown here is derived from an EMBL/GenBank/DDBJ whole genome shotgun (WGS) entry which is preliminary data.</text>
</comment>